<keyword evidence="7" id="KW-0460">Magnesium</keyword>
<evidence type="ECO:0000313" key="12">
    <source>
        <dbReference type="EMBL" id="MBY6321598.1"/>
    </source>
</evidence>
<comment type="pathway">
    <text evidence="7 8">Cell wall biogenesis; peptidoglycan biosynthesis.</text>
</comment>
<dbReference type="Pfam" id="PF01225">
    <property type="entry name" value="Mur_ligase"/>
    <property type="match status" value="1"/>
</dbReference>
<comment type="similarity">
    <text evidence="1 7">Belongs to the MurCDEF family. MurE subfamily.</text>
</comment>
<keyword evidence="2 7" id="KW-0132">Cell division</keyword>
<keyword evidence="7" id="KW-0963">Cytoplasm</keyword>
<dbReference type="Gene3D" id="3.40.1390.10">
    <property type="entry name" value="MurE/MurF, N-terminal domain"/>
    <property type="match status" value="1"/>
</dbReference>
<comment type="cofactor">
    <cofactor evidence="7">
        <name>Mg(2+)</name>
        <dbReference type="ChEBI" id="CHEBI:18420"/>
    </cofactor>
</comment>
<dbReference type="RefSeq" id="WP_068099561.1">
    <property type="nucleotide sequence ID" value="NZ_JABUKE010000027.1"/>
</dbReference>
<feature type="binding site" evidence="7">
    <location>
        <position position="188"/>
    </location>
    <ligand>
        <name>UDP-N-acetyl-alpha-D-muramoyl-L-alanyl-D-glutamate</name>
        <dbReference type="ChEBI" id="CHEBI:83900"/>
    </ligand>
</feature>
<dbReference type="GO" id="GO:0016874">
    <property type="term" value="F:ligase activity"/>
    <property type="evidence" value="ECO:0007669"/>
    <property type="project" value="UniProtKB-KW"/>
</dbReference>
<feature type="binding site" evidence="7">
    <location>
        <begin position="118"/>
        <end position="124"/>
    </location>
    <ligand>
        <name>ATP</name>
        <dbReference type="ChEBI" id="CHEBI:30616"/>
    </ligand>
</feature>
<organism evidence="12 13">
    <name type="scientific">Rhodococcoides kroppenstedtii</name>
    <dbReference type="NCBI Taxonomy" id="293050"/>
    <lineage>
        <taxon>Bacteria</taxon>
        <taxon>Bacillati</taxon>
        <taxon>Actinomycetota</taxon>
        <taxon>Actinomycetes</taxon>
        <taxon>Mycobacteriales</taxon>
        <taxon>Nocardiaceae</taxon>
        <taxon>Rhodococcoides</taxon>
    </lineage>
</organism>
<keyword evidence="6 7" id="KW-0961">Cell wall biogenesis/degradation</keyword>
<comment type="caution">
    <text evidence="12">The sequence shown here is derived from an EMBL/GenBank/DDBJ whole genome shotgun (WGS) entry which is preliminary data.</text>
</comment>
<dbReference type="Pfam" id="PF02875">
    <property type="entry name" value="Mur_ligase_C"/>
    <property type="match status" value="1"/>
</dbReference>
<feature type="modified residue" description="N6-carboxylysine" evidence="7">
    <location>
        <position position="228"/>
    </location>
</feature>
<feature type="domain" description="Mur ligase central" evidence="11">
    <location>
        <begin position="116"/>
        <end position="316"/>
    </location>
</feature>
<proteinExistence type="inferred from homology"/>
<feature type="domain" description="Mur ligase C-terminal" evidence="10">
    <location>
        <begin position="339"/>
        <end position="466"/>
    </location>
</feature>
<keyword evidence="4 7" id="KW-0573">Peptidoglycan synthesis</keyword>
<dbReference type="PANTHER" id="PTHR23135:SF4">
    <property type="entry name" value="UDP-N-ACETYLMURAMOYL-L-ALANYL-D-GLUTAMATE--2,6-DIAMINOPIMELATE LIGASE MURE HOMOLOG, CHLOROPLASTIC"/>
    <property type="match status" value="1"/>
</dbReference>
<keyword evidence="7 12" id="KW-0436">Ligase</keyword>
<reference evidence="12 13" key="1">
    <citation type="submission" date="2020-06" db="EMBL/GenBank/DDBJ databases">
        <title>Taxonomy, biology and ecology of Rhodococcus bacteria occurring in California pistachio and other woody hosts as revealed by genome sequence analyses.</title>
        <authorList>
            <person name="Gai Y."/>
            <person name="Riely B."/>
        </authorList>
    </citation>
    <scope>NUCLEOTIDE SEQUENCE [LARGE SCALE GENOMIC DNA]</scope>
    <source>
        <strain evidence="12 13">BP-284</strain>
    </source>
</reference>
<comment type="function">
    <text evidence="7">Catalyzes the addition of an amino acid to the nucleotide precursor UDP-N-acetylmuramoyl-L-alanyl-D-glutamate (UMAG) in the biosynthesis of bacterial cell-wall peptidoglycan.</text>
</comment>
<evidence type="ECO:0000256" key="4">
    <source>
        <dbReference type="ARBA" id="ARBA00022984"/>
    </source>
</evidence>
<dbReference type="EC" id="6.3.2.-" evidence="7"/>
<evidence type="ECO:0000259" key="10">
    <source>
        <dbReference type="Pfam" id="PF02875"/>
    </source>
</evidence>
<dbReference type="Gene3D" id="3.40.1190.10">
    <property type="entry name" value="Mur-like, catalytic domain"/>
    <property type="match status" value="1"/>
</dbReference>
<evidence type="ECO:0000259" key="9">
    <source>
        <dbReference type="Pfam" id="PF01225"/>
    </source>
</evidence>
<feature type="binding site" evidence="7">
    <location>
        <begin position="161"/>
        <end position="162"/>
    </location>
    <ligand>
        <name>UDP-N-acetyl-alpha-D-muramoyl-L-alanyl-D-glutamate</name>
        <dbReference type="ChEBI" id="CHEBI:83900"/>
    </ligand>
</feature>
<keyword evidence="7" id="KW-0547">Nucleotide-binding</keyword>
<evidence type="ECO:0000256" key="8">
    <source>
        <dbReference type="RuleBase" id="RU004135"/>
    </source>
</evidence>
<dbReference type="SUPFAM" id="SSF53244">
    <property type="entry name" value="MurD-like peptide ligases, peptide-binding domain"/>
    <property type="match status" value="1"/>
</dbReference>
<evidence type="ECO:0000256" key="7">
    <source>
        <dbReference type="HAMAP-Rule" id="MF_00208"/>
    </source>
</evidence>
<keyword evidence="3 7" id="KW-0133">Cell shape</keyword>
<dbReference type="Gene3D" id="3.90.190.20">
    <property type="entry name" value="Mur ligase, C-terminal domain"/>
    <property type="match status" value="1"/>
</dbReference>
<feature type="binding site" evidence="7">
    <location>
        <position position="196"/>
    </location>
    <ligand>
        <name>UDP-N-acetyl-alpha-D-muramoyl-L-alanyl-D-glutamate</name>
        <dbReference type="ChEBI" id="CHEBI:83900"/>
    </ligand>
</feature>
<dbReference type="InterPro" id="IPR036615">
    <property type="entry name" value="Mur_ligase_C_dom_sf"/>
</dbReference>
<comment type="subcellular location">
    <subcellularLocation>
        <location evidence="7 8">Cytoplasm</location>
    </subcellularLocation>
</comment>
<dbReference type="SUPFAM" id="SSF63418">
    <property type="entry name" value="MurE/MurF N-terminal domain"/>
    <property type="match status" value="1"/>
</dbReference>
<comment type="PTM">
    <text evidence="7">Carboxylation is probably crucial for Mg(2+) binding and, consequently, for the gamma-phosphate positioning of ATP.</text>
</comment>
<dbReference type="PANTHER" id="PTHR23135">
    <property type="entry name" value="MUR LIGASE FAMILY MEMBER"/>
    <property type="match status" value="1"/>
</dbReference>
<comment type="caution">
    <text evidence="7">Lacks conserved residue(s) required for the propagation of feature annotation.</text>
</comment>
<dbReference type="InterPro" id="IPR000713">
    <property type="entry name" value="Mur_ligase_N"/>
</dbReference>
<evidence type="ECO:0000259" key="11">
    <source>
        <dbReference type="Pfam" id="PF08245"/>
    </source>
</evidence>
<keyword evidence="5 7" id="KW-0131">Cell cycle</keyword>
<feature type="domain" description="Mur ligase N-terminal catalytic" evidence="9">
    <location>
        <begin position="40"/>
        <end position="81"/>
    </location>
</feature>
<evidence type="ECO:0000256" key="2">
    <source>
        <dbReference type="ARBA" id="ARBA00022618"/>
    </source>
</evidence>
<evidence type="ECO:0000256" key="5">
    <source>
        <dbReference type="ARBA" id="ARBA00023306"/>
    </source>
</evidence>
<dbReference type="InterPro" id="IPR004101">
    <property type="entry name" value="Mur_ligase_C"/>
</dbReference>
<dbReference type="InterPro" id="IPR035911">
    <property type="entry name" value="MurE/MurF_N"/>
</dbReference>
<dbReference type="HAMAP" id="MF_00208">
    <property type="entry name" value="MurE"/>
    <property type="match status" value="1"/>
</dbReference>
<dbReference type="Proteomes" id="UP001520140">
    <property type="component" value="Unassembled WGS sequence"/>
</dbReference>
<accession>A0ABS7NU89</accession>
<keyword evidence="13" id="KW-1185">Reference proteome</keyword>
<gene>
    <name evidence="7" type="primary">murE</name>
    <name evidence="12" type="ORF">HQ605_12245</name>
</gene>
<dbReference type="InterPro" id="IPR036565">
    <property type="entry name" value="Mur-like_cat_sf"/>
</dbReference>
<protein>
    <recommendedName>
        <fullName evidence="7">UDP-N-acetylmuramyl-tripeptide synthetase</fullName>
        <ecNumber evidence="7">6.3.2.-</ecNumber>
    </recommendedName>
    <alternativeName>
        <fullName evidence="7">UDP-MurNAc-tripeptide synthetase</fullName>
    </alternativeName>
</protein>
<sequence length="502" mass="52704">MRSGHLTRATGVVTLGDVASFLGRDSPPDAARPVRDVCDDSRAVRPGDLYLALPGRVHHGLDFERDAIERGAVAVVSDRVADRLPTVVVPHPRAVAGPLASWFHGRPSSALEVFGVTGTNGKTSTTHFLHAGLQGAGRTPGLVSGIAISSSDGTAERPIRTTPEATVLHRTLATFVHNGCDSAAVEVSSHAVAEHRVDALDFAVLAFTNLGRDHLDYHGTMENYFAVKASLFDPERTRSAVVGVDDAWGRRLAAECALPVTTVSTSDPAADVLATDIDCGDHRTAFRAHTPVGAVDLTLPVLGPHQVSNALVALAVLVSGGHDPDAAAHGISTVHGIPGRLEPVTAGQSFTALVDYMHNPSGQRSTLPYLRSITPGRLVLVIGATGGRDPGKRGDLGAVAGHWADTVIVTDESPGDDRADVLRDDVLAGARTTSARVLEVPDRRAAIDRAVAGLTEGDTVVVAGRGSDRWQQFGSRRTFFDDATELYESVVRAISAGRSAAR</sequence>
<keyword evidence="7" id="KW-0067">ATP-binding</keyword>
<feature type="binding site" evidence="7">
    <location>
        <position position="41"/>
    </location>
    <ligand>
        <name>UDP-N-acetyl-alpha-D-muramoyl-L-alanyl-D-glutamate</name>
        <dbReference type="ChEBI" id="CHEBI:83900"/>
    </ligand>
</feature>
<dbReference type="SUPFAM" id="SSF53623">
    <property type="entry name" value="MurD-like peptide ligases, catalytic domain"/>
    <property type="match status" value="1"/>
</dbReference>
<evidence type="ECO:0000256" key="1">
    <source>
        <dbReference type="ARBA" id="ARBA00005898"/>
    </source>
</evidence>
<dbReference type="InterPro" id="IPR013221">
    <property type="entry name" value="Mur_ligase_cen"/>
</dbReference>
<evidence type="ECO:0000313" key="13">
    <source>
        <dbReference type="Proteomes" id="UP001520140"/>
    </source>
</evidence>
<dbReference type="EMBL" id="JABUKG010000012">
    <property type="protein sequence ID" value="MBY6321598.1"/>
    <property type="molecule type" value="Genomic_DNA"/>
</dbReference>
<evidence type="ECO:0000256" key="3">
    <source>
        <dbReference type="ARBA" id="ARBA00022960"/>
    </source>
</evidence>
<dbReference type="Pfam" id="PF08245">
    <property type="entry name" value="Mur_ligase_M"/>
    <property type="match status" value="1"/>
</dbReference>
<name>A0ABS7NU89_9NOCA</name>
<dbReference type="InterPro" id="IPR005761">
    <property type="entry name" value="UDP-N-AcMur-Glu-dNH2Pim_ligase"/>
</dbReference>
<dbReference type="NCBIfam" id="TIGR01085">
    <property type="entry name" value="murE"/>
    <property type="match status" value="1"/>
</dbReference>
<evidence type="ECO:0000256" key="6">
    <source>
        <dbReference type="ARBA" id="ARBA00023316"/>
    </source>
</evidence>